<dbReference type="Gene3D" id="3.30.565.10">
    <property type="entry name" value="Histidine kinase-like ATPase, C-terminal domain"/>
    <property type="match status" value="1"/>
</dbReference>
<sequence length="148" mass="16297">MPDQPTDEIELLDMLDRPCAIRMEYSPHRLEQIRRIVGDRLRSWGLHKLVHDTSFVATELCSNVRHCDDSTFDFVLSRTADGVRLEVADTSPEMVPVPTEPPDFFQTGGRGLFLVAAHASAFGMTPTPTGKVVWAELGLGDVDAGGCD</sequence>
<dbReference type="Pfam" id="PF13581">
    <property type="entry name" value="HATPase_c_2"/>
    <property type="match status" value="1"/>
</dbReference>
<dbReference type="PANTHER" id="PTHR35526:SF3">
    <property type="entry name" value="ANTI-SIGMA-F FACTOR RSBW"/>
    <property type="match status" value="1"/>
</dbReference>
<keyword evidence="3" id="KW-0067">ATP-binding</keyword>
<reference evidence="3" key="1">
    <citation type="submission" date="2024-06" db="EMBL/GenBank/DDBJ databases">
        <title>Streptomyces sp. strain HUAS MG91 genome sequences.</title>
        <authorList>
            <person name="Mo P."/>
        </authorList>
    </citation>
    <scope>NUCLEOTIDE SEQUENCE</scope>
    <source>
        <strain evidence="3">HUAS MG91</strain>
    </source>
</reference>
<keyword evidence="1" id="KW-0723">Serine/threonine-protein kinase</keyword>
<keyword evidence="1" id="KW-0808">Transferase</keyword>
<dbReference type="EMBL" id="CP159534">
    <property type="protein sequence ID" value="XCJ73439.1"/>
    <property type="molecule type" value="Genomic_DNA"/>
</dbReference>
<dbReference type="GO" id="GO:0004674">
    <property type="term" value="F:protein serine/threonine kinase activity"/>
    <property type="evidence" value="ECO:0007669"/>
    <property type="project" value="UniProtKB-KW"/>
</dbReference>
<dbReference type="KEGG" id="stac:ABII15_27305"/>
<dbReference type="RefSeq" id="WP_353944921.1">
    <property type="nucleotide sequence ID" value="NZ_CP159534.1"/>
</dbReference>
<proteinExistence type="predicted"/>
<gene>
    <name evidence="3" type="ORF">ABII15_27305</name>
</gene>
<keyword evidence="1" id="KW-0418">Kinase</keyword>
<evidence type="ECO:0000313" key="3">
    <source>
        <dbReference type="EMBL" id="XCJ73439.1"/>
    </source>
</evidence>
<organism evidence="3">
    <name type="scientific">Streptomyces tabacisoli</name>
    <dbReference type="NCBI Taxonomy" id="3156398"/>
    <lineage>
        <taxon>Bacteria</taxon>
        <taxon>Bacillati</taxon>
        <taxon>Actinomycetota</taxon>
        <taxon>Actinomycetes</taxon>
        <taxon>Kitasatosporales</taxon>
        <taxon>Streptomycetaceae</taxon>
        <taxon>Streptomyces</taxon>
    </lineage>
</organism>
<feature type="domain" description="Histidine kinase/HSP90-like ATPase" evidence="2">
    <location>
        <begin position="26"/>
        <end position="135"/>
    </location>
</feature>
<evidence type="ECO:0000256" key="1">
    <source>
        <dbReference type="ARBA" id="ARBA00022527"/>
    </source>
</evidence>
<evidence type="ECO:0000259" key="2">
    <source>
        <dbReference type="Pfam" id="PF13581"/>
    </source>
</evidence>
<dbReference type="AlphaFoldDB" id="A0AAU8IYW4"/>
<protein>
    <submittedName>
        <fullName evidence="3">ATP-binding protein</fullName>
    </submittedName>
</protein>
<dbReference type="CDD" id="cd16936">
    <property type="entry name" value="HATPase_RsbW-like"/>
    <property type="match status" value="1"/>
</dbReference>
<name>A0AAU8IYW4_9ACTN</name>
<dbReference type="InterPro" id="IPR050267">
    <property type="entry name" value="Anti-sigma-factor_SerPK"/>
</dbReference>
<dbReference type="PANTHER" id="PTHR35526">
    <property type="entry name" value="ANTI-SIGMA-F FACTOR RSBW-RELATED"/>
    <property type="match status" value="1"/>
</dbReference>
<dbReference type="InterPro" id="IPR036890">
    <property type="entry name" value="HATPase_C_sf"/>
</dbReference>
<accession>A0AAU8IYW4</accession>
<dbReference type="GO" id="GO:0005524">
    <property type="term" value="F:ATP binding"/>
    <property type="evidence" value="ECO:0007669"/>
    <property type="project" value="UniProtKB-KW"/>
</dbReference>
<dbReference type="InterPro" id="IPR003594">
    <property type="entry name" value="HATPase_dom"/>
</dbReference>
<keyword evidence="3" id="KW-0547">Nucleotide-binding</keyword>